<dbReference type="EMBL" id="REGN01004122">
    <property type="protein sequence ID" value="RNA19013.1"/>
    <property type="molecule type" value="Genomic_DNA"/>
</dbReference>
<keyword evidence="2" id="KW-1185">Reference proteome</keyword>
<gene>
    <name evidence="1" type="ORF">BpHYR1_034636</name>
</gene>
<reference evidence="1 2" key="1">
    <citation type="journal article" date="2018" name="Sci. Rep.">
        <title>Genomic signatures of local adaptation to the degree of environmental predictability in rotifers.</title>
        <authorList>
            <person name="Franch-Gras L."/>
            <person name="Hahn C."/>
            <person name="Garcia-Roger E.M."/>
            <person name="Carmona M.J."/>
            <person name="Serra M."/>
            <person name="Gomez A."/>
        </authorList>
    </citation>
    <scope>NUCLEOTIDE SEQUENCE [LARGE SCALE GENOMIC DNA]</scope>
    <source>
        <strain evidence="1">HYR1</strain>
    </source>
</reference>
<dbReference type="AlphaFoldDB" id="A0A3M7R5Y0"/>
<proteinExistence type="predicted"/>
<organism evidence="1 2">
    <name type="scientific">Brachionus plicatilis</name>
    <name type="common">Marine rotifer</name>
    <name type="synonym">Brachionus muelleri</name>
    <dbReference type="NCBI Taxonomy" id="10195"/>
    <lineage>
        <taxon>Eukaryota</taxon>
        <taxon>Metazoa</taxon>
        <taxon>Spiralia</taxon>
        <taxon>Gnathifera</taxon>
        <taxon>Rotifera</taxon>
        <taxon>Eurotatoria</taxon>
        <taxon>Monogononta</taxon>
        <taxon>Pseudotrocha</taxon>
        <taxon>Ploima</taxon>
        <taxon>Brachionidae</taxon>
        <taxon>Brachionus</taxon>
    </lineage>
</organism>
<sequence>MAWKYCLTDEFDNNHNFTLDKINNKAHRMLIFVQSKFLNQLVLHHIKGAYKMKQNKQSVCKNFP</sequence>
<evidence type="ECO:0000313" key="2">
    <source>
        <dbReference type="Proteomes" id="UP000276133"/>
    </source>
</evidence>
<protein>
    <submittedName>
        <fullName evidence="1">Uncharacterized protein</fullName>
    </submittedName>
</protein>
<evidence type="ECO:0000313" key="1">
    <source>
        <dbReference type="EMBL" id="RNA19013.1"/>
    </source>
</evidence>
<dbReference type="Proteomes" id="UP000276133">
    <property type="component" value="Unassembled WGS sequence"/>
</dbReference>
<name>A0A3M7R5Y0_BRAPC</name>
<accession>A0A3M7R5Y0</accession>
<comment type="caution">
    <text evidence="1">The sequence shown here is derived from an EMBL/GenBank/DDBJ whole genome shotgun (WGS) entry which is preliminary data.</text>
</comment>